<sequence length="195" mass="22013">MFGVLADVALLRDNGTVVYLEEVPVQSLPAIHEMTGHKPGRMVIWDFEYGPDYSGPGEDVLREDRAIGDPFQGDNSNFLHPVLYYYISFPSSFKGLGKGKLPPPDLYHHIVEDFLTDWTQRTNHVIPVRRFFEAVFGADLRSFFAQTCFQLILTHGDNVPLFCQQHYLQGHSVSTGDETITFGPPELFLDAVLAH</sequence>
<reference evidence="1" key="1">
    <citation type="submission" date="2023-03" db="EMBL/GenBank/DDBJ databases">
        <authorList>
            <person name="Steffen K."/>
            <person name="Cardenas P."/>
        </authorList>
    </citation>
    <scope>NUCLEOTIDE SEQUENCE</scope>
</reference>
<dbReference type="EMBL" id="CASHTH010003800">
    <property type="protein sequence ID" value="CAI8049523.1"/>
    <property type="molecule type" value="Genomic_DNA"/>
</dbReference>
<organism evidence="1 2">
    <name type="scientific">Geodia barretti</name>
    <name type="common">Barrett's horny sponge</name>
    <dbReference type="NCBI Taxonomy" id="519541"/>
    <lineage>
        <taxon>Eukaryota</taxon>
        <taxon>Metazoa</taxon>
        <taxon>Porifera</taxon>
        <taxon>Demospongiae</taxon>
        <taxon>Heteroscleromorpha</taxon>
        <taxon>Tetractinellida</taxon>
        <taxon>Astrophorina</taxon>
        <taxon>Geodiidae</taxon>
        <taxon>Geodia</taxon>
    </lineage>
</organism>
<proteinExistence type="predicted"/>
<accession>A0AA35X8N0</accession>
<evidence type="ECO:0000313" key="1">
    <source>
        <dbReference type="EMBL" id="CAI8049523.1"/>
    </source>
</evidence>
<dbReference type="Proteomes" id="UP001174909">
    <property type="component" value="Unassembled WGS sequence"/>
</dbReference>
<protein>
    <submittedName>
        <fullName evidence="1">FAD-dependent oxidoreductase domain-containing protein 2</fullName>
    </submittedName>
</protein>
<comment type="caution">
    <text evidence="1">The sequence shown here is derived from an EMBL/GenBank/DDBJ whole genome shotgun (WGS) entry which is preliminary data.</text>
</comment>
<name>A0AA35X8N0_GEOBA</name>
<gene>
    <name evidence="1" type="ORF">GBAR_LOCUS27269</name>
</gene>
<evidence type="ECO:0000313" key="2">
    <source>
        <dbReference type="Proteomes" id="UP001174909"/>
    </source>
</evidence>
<dbReference type="AlphaFoldDB" id="A0AA35X8N0"/>
<keyword evidence="2" id="KW-1185">Reference proteome</keyword>